<protein>
    <submittedName>
        <fullName evidence="1">Uncharacterized protein</fullName>
    </submittedName>
</protein>
<dbReference type="Proteomes" id="UP000286288">
    <property type="component" value="Unassembled WGS sequence"/>
</dbReference>
<evidence type="ECO:0000313" key="2">
    <source>
        <dbReference type="Proteomes" id="UP000286288"/>
    </source>
</evidence>
<accession>A0A415EKF0</accession>
<comment type="caution">
    <text evidence="1">The sequence shown here is derived from an EMBL/GenBank/DDBJ whole genome shotgun (WGS) entry which is preliminary data.</text>
</comment>
<organism evidence="1 2">
    <name type="scientific">Enterococcus casseliflavus</name>
    <name type="common">Enterococcus flavescens</name>
    <dbReference type="NCBI Taxonomy" id="37734"/>
    <lineage>
        <taxon>Bacteria</taxon>
        <taxon>Bacillati</taxon>
        <taxon>Bacillota</taxon>
        <taxon>Bacilli</taxon>
        <taxon>Lactobacillales</taxon>
        <taxon>Enterococcaceae</taxon>
        <taxon>Enterococcus</taxon>
    </lineage>
</organism>
<proteinExistence type="predicted"/>
<dbReference type="EMBL" id="QRMZ01000047">
    <property type="protein sequence ID" value="RHK02291.1"/>
    <property type="molecule type" value="Genomic_DNA"/>
</dbReference>
<name>A0A415EKF0_ENTCA</name>
<evidence type="ECO:0000313" key="1">
    <source>
        <dbReference type="EMBL" id="RHK02291.1"/>
    </source>
</evidence>
<dbReference type="AlphaFoldDB" id="A0A415EKF0"/>
<sequence length="199" mass="22204">MTYTDIMNRLADYADQAQQANDSMERSLTTANERYAGEYLKDVMKQIADETEGKLAKIHESATSYLETAMNSIQVSLDKKFFNNISVENAAELELISKTPVDLLEMEGYIRKFKGNGAALRRLEQIALANNLEVHGASYAREMGYKKSLGDLFKGFITAMKSGDHTRMKIGLNMITPKLADHEALQAKEITVTVKRGGL</sequence>
<reference evidence="1 2" key="1">
    <citation type="submission" date="2018-08" db="EMBL/GenBank/DDBJ databases">
        <title>A genome reference for cultivated species of the human gut microbiota.</title>
        <authorList>
            <person name="Zou Y."/>
            <person name="Xue W."/>
            <person name="Luo G."/>
        </authorList>
    </citation>
    <scope>NUCLEOTIDE SEQUENCE [LARGE SCALE GENOMIC DNA]</scope>
    <source>
        <strain evidence="1 2">AF48-16</strain>
    </source>
</reference>
<gene>
    <name evidence="1" type="ORF">DW084_18040</name>
</gene>